<dbReference type="PANTHER" id="PTHR23355">
    <property type="entry name" value="RIBONUCLEASE"/>
    <property type="match status" value="1"/>
</dbReference>
<feature type="domain" description="RNB" evidence="2">
    <location>
        <begin position="471"/>
        <end position="830"/>
    </location>
</feature>
<dbReference type="SUPFAM" id="SSF50249">
    <property type="entry name" value="Nucleic acid-binding proteins"/>
    <property type="match status" value="1"/>
</dbReference>
<evidence type="ECO:0000313" key="3">
    <source>
        <dbReference type="EMBL" id="KAF2230277.1"/>
    </source>
</evidence>
<evidence type="ECO:0000313" key="4">
    <source>
        <dbReference type="Proteomes" id="UP000800092"/>
    </source>
</evidence>
<dbReference type="Pfam" id="PF23214">
    <property type="entry name" value="SH3_CYT4"/>
    <property type="match status" value="1"/>
</dbReference>
<sequence>MPPRSSIREQLKRWQSENDLKQLPKFEEAYDEISSVNVSNDMIRLSSQDDFRARRSSDDGETSMPMGAGNVDEQDEAVRRQFLRRGDLVEISADQSDRDGQLAIFVQEFDRQSQYYTMRGKWIHRTLPVDQYSVRSFVESSMVEEILPYMPDHEVTEEELDQAHSFELDVPREVGAKLVERMVTFWRDSEAAYRQHASALDNAHPLLAHSNDLRFGHIQRIARRLVGKVSDSDSENGKIPESTLYAVHKALNRSGFAFSFDKRSHGSTGIFQIRPRQQVEMVEKVRGWLRAYQEDMTRKASHGQGIDWQPDARNVQTFVEKAKQLISRSRRTREATQSGNVGPSSVRFPIESDSIRTRVDKSIQFTETDQAIIRFMEAWSVSRLFLRHTGLSALGPVVLRATGEYESHKLQMSTGFMFLQEIGVLLPYENRVKYDEHLLLPTSQHSPVLERLQSKTEQEDYGMADSMQGLRTRWTDAVFCIDSSSAVEIDDGISVERIPQSSDELWIHVHVANPTAFFNRDNLLAKISGHMTETVYMPERNYLMLPRKFSVGKFSLQNDRAAITFSARLNRTGEILERKITPSILRRVIRLTPHDCRNALGIRDLSKGETSITVGGKVPTLYKASPVHLDSGQIQDLRLLIDLTQARRKLREEAGALSFGVGEPEIKVYNRPGSEGLGHSPPYRHVARFVDGDPVIQMRTNPYRLTTTLSAGNPISALVEESMLLACEVSASWCKDRGIPVVYRGIGRSSESADPQAYYDTTLRPLMDSGIPVPLHLSYKYLRLHGQVVFNSQSLSHRTLGLPHFTRVTSPLRRYGDMIAHWQIEAVLREEARTGRSLAGAPIKTSPHSPSYLPFSRADIDLIIQRLQPRERLIRGAKVSAQSFWYSLLLWRAWKYGEAELPKTFEVLVYRSAGGGFKLCSVLVKEWGAFAYMVPSGTEDEGLAEGAREGDSWEAQLLEVDVYERRVFLQPIKLLDRSNEG</sequence>
<dbReference type="GO" id="GO:0006402">
    <property type="term" value="P:mRNA catabolic process"/>
    <property type="evidence" value="ECO:0007669"/>
    <property type="project" value="TreeGrafter"/>
</dbReference>
<dbReference type="InterPro" id="IPR050180">
    <property type="entry name" value="RNR_Ribonuclease"/>
</dbReference>
<dbReference type="GO" id="GO:0000932">
    <property type="term" value="C:P-body"/>
    <property type="evidence" value="ECO:0007669"/>
    <property type="project" value="TreeGrafter"/>
</dbReference>
<gene>
    <name evidence="3" type="ORF">EV356DRAFT_454216</name>
</gene>
<dbReference type="SMART" id="SM00955">
    <property type="entry name" value="RNB"/>
    <property type="match status" value="1"/>
</dbReference>
<organism evidence="3 4">
    <name type="scientific">Viridothelium virens</name>
    <name type="common">Speckled blister lichen</name>
    <name type="synonym">Trypethelium virens</name>
    <dbReference type="NCBI Taxonomy" id="1048519"/>
    <lineage>
        <taxon>Eukaryota</taxon>
        <taxon>Fungi</taxon>
        <taxon>Dikarya</taxon>
        <taxon>Ascomycota</taxon>
        <taxon>Pezizomycotina</taxon>
        <taxon>Dothideomycetes</taxon>
        <taxon>Dothideomycetes incertae sedis</taxon>
        <taxon>Trypetheliales</taxon>
        <taxon>Trypetheliaceae</taxon>
        <taxon>Viridothelium</taxon>
    </lineage>
</organism>
<dbReference type="InterPro" id="IPR012340">
    <property type="entry name" value="NA-bd_OB-fold"/>
</dbReference>
<evidence type="ECO:0000259" key="2">
    <source>
        <dbReference type="SMART" id="SM00955"/>
    </source>
</evidence>
<keyword evidence="4" id="KW-1185">Reference proteome</keyword>
<dbReference type="InterPro" id="IPR057912">
    <property type="entry name" value="OB_CYT4_C"/>
</dbReference>
<protein>
    <submittedName>
        <fullName evidence="3">RNB-domain-containing protein</fullName>
    </submittedName>
</protein>
<dbReference type="Proteomes" id="UP000800092">
    <property type="component" value="Unassembled WGS sequence"/>
</dbReference>
<dbReference type="Pfam" id="PF23216">
    <property type="entry name" value="WHD_CYT4"/>
    <property type="match status" value="1"/>
</dbReference>
<dbReference type="InterPro" id="IPR056624">
    <property type="entry name" value="WH_CYT4"/>
</dbReference>
<dbReference type="PANTHER" id="PTHR23355:SF65">
    <property type="entry name" value="EXORIBONUCLEASE CYT-4, PUTATIVE (AFU_ORTHOLOGUE AFUA_7G01550)-RELATED"/>
    <property type="match status" value="1"/>
</dbReference>
<name>A0A6A6GX32_VIRVR</name>
<dbReference type="GO" id="GO:0003723">
    <property type="term" value="F:RNA binding"/>
    <property type="evidence" value="ECO:0007669"/>
    <property type="project" value="InterPro"/>
</dbReference>
<accession>A0A6A6GX32</accession>
<dbReference type="EMBL" id="ML991844">
    <property type="protein sequence ID" value="KAF2230277.1"/>
    <property type="molecule type" value="Genomic_DNA"/>
</dbReference>
<proteinExistence type="predicted"/>
<dbReference type="InterPro" id="IPR056625">
    <property type="entry name" value="SH3_CYT4"/>
</dbReference>
<dbReference type="Pfam" id="PF25522">
    <property type="entry name" value="OB_cyt-4"/>
    <property type="match status" value="1"/>
</dbReference>
<dbReference type="AlphaFoldDB" id="A0A6A6GX32"/>
<feature type="compositionally biased region" description="Basic and acidic residues" evidence="1">
    <location>
        <begin position="47"/>
        <end position="58"/>
    </location>
</feature>
<reference evidence="3" key="1">
    <citation type="journal article" date="2020" name="Stud. Mycol.">
        <title>101 Dothideomycetes genomes: a test case for predicting lifestyles and emergence of pathogens.</title>
        <authorList>
            <person name="Haridas S."/>
            <person name="Albert R."/>
            <person name="Binder M."/>
            <person name="Bloem J."/>
            <person name="Labutti K."/>
            <person name="Salamov A."/>
            <person name="Andreopoulos B."/>
            <person name="Baker S."/>
            <person name="Barry K."/>
            <person name="Bills G."/>
            <person name="Bluhm B."/>
            <person name="Cannon C."/>
            <person name="Castanera R."/>
            <person name="Culley D."/>
            <person name="Daum C."/>
            <person name="Ezra D."/>
            <person name="Gonzalez J."/>
            <person name="Henrissat B."/>
            <person name="Kuo A."/>
            <person name="Liang C."/>
            <person name="Lipzen A."/>
            <person name="Lutzoni F."/>
            <person name="Magnuson J."/>
            <person name="Mondo S."/>
            <person name="Nolan M."/>
            <person name="Ohm R."/>
            <person name="Pangilinan J."/>
            <person name="Park H.-J."/>
            <person name="Ramirez L."/>
            <person name="Alfaro M."/>
            <person name="Sun H."/>
            <person name="Tritt A."/>
            <person name="Yoshinaga Y."/>
            <person name="Zwiers L.-H."/>
            <person name="Turgeon B."/>
            <person name="Goodwin S."/>
            <person name="Spatafora J."/>
            <person name="Crous P."/>
            <person name="Grigoriev I."/>
        </authorList>
    </citation>
    <scope>NUCLEOTIDE SEQUENCE</scope>
    <source>
        <strain evidence="3">Tuck. ex Michener</strain>
    </source>
</reference>
<dbReference type="Pfam" id="PF00773">
    <property type="entry name" value="RNB"/>
    <property type="match status" value="1"/>
</dbReference>
<dbReference type="OrthoDB" id="2285229at2759"/>
<feature type="region of interest" description="Disordered" evidence="1">
    <location>
        <begin position="47"/>
        <end position="70"/>
    </location>
</feature>
<evidence type="ECO:0000256" key="1">
    <source>
        <dbReference type="SAM" id="MobiDB-lite"/>
    </source>
</evidence>
<dbReference type="InterPro" id="IPR001900">
    <property type="entry name" value="RNase_II/R"/>
</dbReference>
<dbReference type="GO" id="GO:0000175">
    <property type="term" value="F:3'-5'-RNA exonuclease activity"/>
    <property type="evidence" value="ECO:0007669"/>
    <property type="project" value="TreeGrafter"/>
</dbReference>